<feature type="compositionally biased region" description="Low complexity" evidence="1">
    <location>
        <begin position="698"/>
        <end position="737"/>
    </location>
</feature>
<feature type="region of interest" description="Disordered" evidence="1">
    <location>
        <begin position="345"/>
        <end position="382"/>
    </location>
</feature>
<feature type="region of interest" description="Disordered" evidence="1">
    <location>
        <begin position="290"/>
        <end position="329"/>
    </location>
</feature>
<organism evidence="2 3">
    <name type="scientific">Cyphellophora attinorum</name>
    <dbReference type="NCBI Taxonomy" id="1664694"/>
    <lineage>
        <taxon>Eukaryota</taxon>
        <taxon>Fungi</taxon>
        <taxon>Dikarya</taxon>
        <taxon>Ascomycota</taxon>
        <taxon>Pezizomycotina</taxon>
        <taxon>Eurotiomycetes</taxon>
        <taxon>Chaetothyriomycetidae</taxon>
        <taxon>Chaetothyriales</taxon>
        <taxon>Cyphellophoraceae</taxon>
        <taxon>Cyphellophora</taxon>
    </lineage>
</organism>
<accession>A0A0N1P0A6</accession>
<dbReference type="Gene3D" id="1.10.220.150">
    <property type="entry name" value="Arf GTPase activating protein"/>
    <property type="match status" value="1"/>
</dbReference>
<sequence length="890" mass="96847">MTSIHRCSNCGYETDVTNGLAAFEEHAYCRQCGLSAAESDSKMYNELAGMMGTHLSLVQPQHGQSMPATPQVSPQPAPIAYITQHYHHSAHQAPASERQASDVLEEAGVNASALLPSQLLLFKNADDEQKRRLVELWRISPPTPGNQLPPWANTDWPQTNMELEEEAARLRWEAMERDRLKTLCALPGYDSRGTAEPYMTKLYETKIDVEPLSNPASSPDDQTYKRCKDPVYNHSREWWQMGEDDHMEHQNMKRNGNSAVNKIYNPKNKRPDIPLDADEVDSAMERFIRKKYQEKSLESGRPEPPSRSMRSEVSPTVPPKSPTYEPAAPVAPAKKSRFFGFGLRASSSTLPSSKSSKKKLPPEPTVDSAWPISGDDVGSLSRSTAPISDAELHLKITQLKDMGFPNTQINSKMLRRMNGDLARTIDALVQLGPQPAERTSSVNNSVMPQATGSSRSNAPTAPGSDSAQSGIKATHTGASRGSNNPFDQVSGGQSGFGLSMTPAQPLSSGKHPLASFQNLQVSQPPPQPLFPNNTGGFAGQHYGIADPRTQTMTPPAMISQQYGYTASPGPLPTNSNPFFQQPQPQLQPQQTGTNPFMQQQQQPQQSFYAQQTAPVQPSGAVYGQQQSVYGQQQPQAPNNPFMSQQPQSPSAYSAANNPFGIPPSDSAQQQPQQGQQSQQGSFDSGAQIGVPGLFAGGAANPFQQQMMAQPQQGQMPNFQYGQQQQQQQSQYQQPLQQINNNPYANLSQGASQYGQPGQAMPMAPQQTGRYDKNSIMALYNYPTLTPAKQQGLSSIPEPGNEQDPTYQAQPTIPQRSATMPVTMSNMHSAGGAGNLASVNRNPFMQNSMQGSSSTGGGIMSHSSRDSMAINNLESGRHSPDAFANLSARYA</sequence>
<feature type="region of interest" description="Disordered" evidence="1">
    <location>
        <begin position="433"/>
        <end position="766"/>
    </location>
</feature>
<dbReference type="Gene3D" id="1.10.8.10">
    <property type="entry name" value="DNA helicase RuvA subunit, C-terminal domain"/>
    <property type="match status" value="1"/>
</dbReference>
<dbReference type="Proteomes" id="UP000038010">
    <property type="component" value="Unassembled WGS sequence"/>
</dbReference>
<feature type="compositionally biased region" description="Polar residues" evidence="1">
    <location>
        <begin position="548"/>
        <end position="564"/>
    </location>
</feature>
<evidence type="ECO:0000313" key="3">
    <source>
        <dbReference type="Proteomes" id="UP000038010"/>
    </source>
</evidence>
<dbReference type="AlphaFoldDB" id="A0A0N1P0A6"/>
<dbReference type="RefSeq" id="XP_017999646.1">
    <property type="nucleotide sequence ID" value="XM_018143466.1"/>
</dbReference>
<feature type="region of interest" description="Disordered" evidence="1">
    <location>
        <begin position="870"/>
        <end position="890"/>
    </location>
</feature>
<proteinExistence type="predicted"/>
<comment type="caution">
    <text evidence="2">The sequence shown here is derived from an EMBL/GenBank/DDBJ whole genome shotgun (WGS) entry which is preliminary data.</text>
</comment>
<reference evidence="2 3" key="1">
    <citation type="submission" date="2015-06" db="EMBL/GenBank/DDBJ databases">
        <title>Draft genome of the ant-associated black yeast Phialophora attae CBS 131958.</title>
        <authorList>
            <person name="Moreno L.F."/>
            <person name="Stielow B.J."/>
            <person name="de Hoog S."/>
            <person name="Vicente V.A."/>
            <person name="Weiss V.A."/>
            <person name="de Vries M."/>
            <person name="Cruz L.M."/>
            <person name="Souza E.M."/>
        </authorList>
    </citation>
    <scope>NUCLEOTIDE SEQUENCE [LARGE SCALE GENOMIC DNA]</scope>
    <source>
        <strain evidence="2 3">CBS 131958</strain>
    </source>
</reference>
<dbReference type="SUPFAM" id="SSF46934">
    <property type="entry name" value="UBA-like"/>
    <property type="match status" value="1"/>
</dbReference>
<protein>
    <recommendedName>
        <fullName evidence="4">UBA domain-containing protein</fullName>
    </recommendedName>
</protein>
<name>A0A0N1P0A6_9EURO</name>
<evidence type="ECO:0008006" key="4">
    <source>
        <dbReference type="Google" id="ProtNLM"/>
    </source>
</evidence>
<evidence type="ECO:0000256" key="1">
    <source>
        <dbReference type="SAM" id="MobiDB-lite"/>
    </source>
</evidence>
<dbReference type="VEuPathDB" id="FungiDB:AB675_3417"/>
<keyword evidence="3" id="KW-1185">Reference proteome</keyword>
<feature type="compositionally biased region" description="Low complexity" evidence="1">
    <location>
        <begin position="754"/>
        <end position="766"/>
    </location>
</feature>
<dbReference type="GeneID" id="28735346"/>
<evidence type="ECO:0000313" key="2">
    <source>
        <dbReference type="EMBL" id="KPI39683.1"/>
    </source>
</evidence>
<dbReference type="STRING" id="1664694.A0A0N1P0A6"/>
<feature type="compositionally biased region" description="Low complexity" evidence="1">
    <location>
        <begin position="643"/>
        <end position="687"/>
    </location>
</feature>
<dbReference type="InterPro" id="IPR009060">
    <property type="entry name" value="UBA-like_sf"/>
</dbReference>
<feature type="compositionally biased region" description="Polar residues" evidence="1">
    <location>
        <begin position="437"/>
        <end position="491"/>
    </location>
</feature>
<feature type="compositionally biased region" description="Basic and acidic residues" evidence="1">
    <location>
        <begin position="290"/>
        <end position="301"/>
    </location>
</feature>
<dbReference type="OrthoDB" id="5357075at2759"/>
<gene>
    <name evidence="2" type="ORF">AB675_3417</name>
</gene>
<dbReference type="EMBL" id="LFJN01000014">
    <property type="protein sequence ID" value="KPI39683.1"/>
    <property type="molecule type" value="Genomic_DNA"/>
</dbReference>
<feature type="compositionally biased region" description="Low complexity" evidence="1">
    <location>
        <begin position="620"/>
        <end position="636"/>
    </location>
</feature>
<dbReference type="InterPro" id="IPR038508">
    <property type="entry name" value="ArfGAP_dom_sf"/>
</dbReference>
<feature type="compositionally biased region" description="Polar residues" evidence="1">
    <location>
        <begin position="738"/>
        <end position="753"/>
    </location>
</feature>
<feature type="compositionally biased region" description="Low complexity" evidence="1">
    <location>
        <begin position="577"/>
        <end position="611"/>
    </location>
</feature>